<evidence type="ECO:0008006" key="3">
    <source>
        <dbReference type="Google" id="ProtNLM"/>
    </source>
</evidence>
<protein>
    <recommendedName>
        <fullName evidence="3">P-loop containing nucleoside triphosphate hydrolase protein</fullName>
    </recommendedName>
</protein>
<dbReference type="Proteomes" id="UP000327118">
    <property type="component" value="Unassembled WGS sequence"/>
</dbReference>
<sequence length="324" mass="37534">MLSLEHQENVISNEKGGYFFWDAFMKGRTTMSSYTPVKNWTAQQTSEMQTVCQQNFKDVESKSQLAESHGNIFFAKEHVQWFTDPAAISNFLWGCESRALSPVNITIPASYDPVHRFSPNNLTIFPDRYLETWRLTFLIRHPALAFPSFYRAMRELEKEEFAQPHEVGRLMELNATLRWTRLLYGWCCEHQRSDNGCDGATGLPILLDAQDVIHHPEVVVRYCELIGLNPAHVRVQWDAESSQMGNHPLNGAHKSPDAVMKFTLANSSHILKDKTPAVVDIALQRKRWDEEFGKTLGQQMERWVREAMPDYDYLRSRRLQVKDQ</sequence>
<dbReference type="AlphaFoldDB" id="A0A5N6YYP9"/>
<dbReference type="InterPro" id="IPR053226">
    <property type="entry name" value="Pyrrolopyrazine_biosynth_F"/>
</dbReference>
<evidence type="ECO:0000313" key="2">
    <source>
        <dbReference type="Proteomes" id="UP000327118"/>
    </source>
</evidence>
<name>A0A5N6YYP9_9EURO</name>
<proteinExistence type="predicted"/>
<dbReference type="PANTHER" id="PTHR48419">
    <property type="entry name" value="SULFOTRANSFERASE DOMAIN-CONTAINING PROTEIN"/>
    <property type="match status" value="1"/>
</dbReference>
<keyword evidence="2" id="KW-1185">Reference proteome</keyword>
<evidence type="ECO:0000313" key="1">
    <source>
        <dbReference type="EMBL" id="KAE8350063.1"/>
    </source>
</evidence>
<dbReference type="PANTHER" id="PTHR48419:SF1">
    <property type="entry name" value="SULFOTRANSFERASE DOMAIN-CONTAINING PROTEIN"/>
    <property type="match status" value="1"/>
</dbReference>
<organism evidence="1 2">
    <name type="scientific">Aspergillus coremiiformis</name>
    <dbReference type="NCBI Taxonomy" id="138285"/>
    <lineage>
        <taxon>Eukaryota</taxon>
        <taxon>Fungi</taxon>
        <taxon>Dikarya</taxon>
        <taxon>Ascomycota</taxon>
        <taxon>Pezizomycotina</taxon>
        <taxon>Eurotiomycetes</taxon>
        <taxon>Eurotiomycetidae</taxon>
        <taxon>Eurotiales</taxon>
        <taxon>Aspergillaceae</taxon>
        <taxon>Aspergillus</taxon>
        <taxon>Aspergillus subgen. Circumdati</taxon>
    </lineage>
</organism>
<gene>
    <name evidence="1" type="ORF">BDV28DRAFT_163224</name>
</gene>
<reference evidence="2" key="1">
    <citation type="submission" date="2019-04" db="EMBL/GenBank/DDBJ databases">
        <title>Friends and foes A comparative genomics studyof 23 Aspergillus species from section Flavi.</title>
        <authorList>
            <consortium name="DOE Joint Genome Institute"/>
            <person name="Kjaerbolling I."/>
            <person name="Vesth T."/>
            <person name="Frisvad J.C."/>
            <person name="Nybo J.L."/>
            <person name="Theobald S."/>
            <person name="Kildgaard S."/>
            <person name="Isbrandt T."/>
            <person name="Kuo A."/>
            <person name="Sato A."/>
            <person name="Lyhne E.K."/>
            <person name="Kogle M.E."/>
            <person name="Wiebenga A."/>
            <person name="Kun R.S."/>
            <person name="Lubbers R.J."/>
            <person name="Makela M.R."/>
            <person name="Barry K."/>
            <person name="Chovatia M."/>
            <person name="Clum A."/>
            <person name="Daum C."/>
            <person name="Haridas S."/>
            <person name="He G."/>
            <person name="LaButti K."/>
            <person name="Lipzen A."/>
            <person name="Mondo S."/>
            <person name="Riley R."/>
            <person name="Salamov A."/>
            <person name="Simmons B.A."/>
            <person name="Magnuson J.K."/>
            <person name="Henrissat B."/>
            <person name="Mortensen U.H."/>
            <person name="Larsen T.O."/>
            <person name="Devries R.P."/>
            <person name="Grigoriev I.V."/>
            <person name="Machida M."/>
            <person name="Baker S.E."/>
            <person name="Andersen M.R."/>
        </authorList>
    </citation>
    <scope>NUCLEOTIDE SEQUENCE [LARGE SCALE GENOMIC DNA]</scope>
    <source>
        <strain evidence="2">CBS 553.77</strain>
    </source>
</reference>
<dbReference type="OrthoDB" id="3650366at2759"/>
<dbReference type="EMBL" id="ML739251">
    <property type="protein sequence ID" value="KAE8350063.1"/>
    <property type="molecule type" value="Genomic_DNA"/>
</dbReference>
<accession>A0A5N6YYP9</accession>